<name>B4QB58_DROSI</name>
<dbReference type="OMA" id="CHKVSKS"/>
<dbReference type="EMBL" id="CM000362">
    <property type="protein sequence ID" value="EDX06591.1"/>
    <property type="molecule type" value="Genomic_DNA"/>
</dbReference>
<keyword evidence="2" id="KW-1185">Reference proteome</keyword>
<evidence type="ECO:0000313" key="2">
    <source>
        <dbReference type="Proteomes" id="UP000000304"/>
    </source>
</evidence>
<evidence type="ECO:0000313" key="1">
    <source>
        <dbReference type="EMBL" id="EDX06591.1"/>
    </source>
</evidence>
<dbReference type="HOGENOM" id="CLU_1898423_0_0_1"/>
<reference evidence="1 2" key="1">
    <citation type="journal article" date="2007" name="Nature">
        <title>Evolution of genes and genomes on the Drosophila phylogeny.</title>
        <authorList>
            <consortium name="Drosophila 12 Genomes Consortium"/>
            <person name="Clark A.G."/>
            <person name="Eisen M.B."/>
            <person name="Smith D.R."/>
            <person name="Bergman C.M."/>
            <person name="Oliver B."/>
            <person name="Markow T.A."/>
            <person name="Kaufman T.C."/>
            <person name="Kellis M."/>
            <person name="Gelbart W."/>
            <person name="Iyer V.N."/>
            <person name="Pollard D.A."/>
            <person name="Sackton T.B."/>
            <person name="Larracuente A.M."/>
            <person name="Singh N.D."/>
            <person name="Abad J.P."/>
            <person name="Abt D.N."/>
            <person name="Adryan B."/>
            <person name="Aguade M."/>
            <person name="Akashi H."/>
            <person name="Anderson W.W."/>
            <person name="Aquadro C.F."/>
            <person name="Ardell D.H."/>
            <person name="Arguello R."/>
            <person name="Artieri C.G."/>
            <person name="Barbash D.A."/>
            <person name="Barker D."/>
            <person name="Barsanti P."/>
            <person name="Batterham P."/>
            <person name="Batzoglou S."/>
            <person name="Begun D."/>
            <person name="Bhutkar A."/>
            <person name="Blanco E."/>
            <person name="Bosak S.A."/>
            <person name="Bradley R.K."/>
            <person name="Brand A.D."/>
            <person name="Brent M.R."/>
            <person name="Brooks A.N."/>
            <person name="Brown R.H."/>
            <person name="Butlin R.K."/>
            <person name="Caggese C."/>
            <person name="Calvi B.R."/>
            <person name="Bernardo de Carvalho A."/>
            <person name="Caspi A."/>
            <person name="Castrezana S."/>
            <person name="Celniker S.E."/>
            <person name="Chang J.L."/>
            <person name="Chapple C."/>
            <person name="Chatterji S."/>
            <person name="Chinwalla A."/>
            <person name="Civetta A."/>
            <person name="Clifton S.W."/>
            <person name="Comeron J.M."/>
            <person name="Costello J.C."/>
            <person name="Coyne J.A."/>
            <person name="Daub J."/>
            <person name="David R.G."/>
            <person name="Delcher A.L."/>
            <person name="Delehaunty K."/>
            <person name="Do C.B."/>
            <person name="Ebling H."/>
            <person name="Edwards K."/>
            <person name="Eickbush T."/>
            <person name="Evans J.D."/>
            <person name="Filipski A."/>
            <person name="Findeiss S."/>
            <person name="Freyhult E."/>
            <person name="Fulton L."/>
            <person name="Fulton R."/>
            <person name="Garcia A.C."/>
            <person name="Gardiner A."/>
            <person name="Garfield D.A."/>
            <person name="Garvin B.E."/>
            <person name="Gibson G."/>
            <person name="Gilbert D."/>
            <person name="Gnerre S."/>
            <person name="Godfrey J."/>
            <person name="Good R."/>
            <person name="Gotea V."/>
            <person name="Gravely B."/>
            <person name="Greenberg A.J."/>
            <person name="Griffiths-Jones S."/>
            <person name="Gross S."/>
            <person name="Guigo R."/>
            <person name="Gustafson E.A."/>
            <person name="Haerty W."/>
            <person name="Hahn M.W."/>
            <person name="Halligan D.L."/>
            <person name="Halpern A.L."/>
            <person name="Halter G.M."/>
            <person name="Han M.V."/>
            <person name="Heger A."/>
            <person name="Hillier L."/>
            <person name="Hinrichs A.S."/>
            <person name="Holmes I."/>
            <person name="Hoskins R.A."/>
            <person name="Hubisz M.J."/>
            <person name="Hultmark D."/>
            <person name="Huntley M.A."/>
            <person name="Jaffe D.B."/>
            <person name="Jagadeeshan S."/>
            <person name="Jeck W.R."/>
            <person name="Johnson J."/>
            <person name="Jones C.D."/>
            <person name="Jordan W.C."/>
            <person name="Karpen G.H."/>
            <person name="Kataoka E."/>
            <person name="Keightley P.D."/>
            <person name="Kheradpour P."/>
            <person name="Kirkness E.F."/>
            <person name="Koerich L.B."/>
            <person name="Kristiansen K."/>
            <person name="Kudrna D."/>
            <person name="Kulathinal R.J."/>
            <person name="Kumar S."/>
            <person name="Kwok R."/>
            <person name="Lander E."/>
            <person name="Langley C.H."/>
            <person name="Lapoint R."/>
            <person name="Lazzaro B.P."/>
            <person name="Lee S.J."/>
            <person name="Levesque L."/>
            <person name="Li R."/>
            <person name="Lin C.F."/>
            <person name="Lin M.F."/>
            <person name="Lindblad-Toh K."/>
            <person name="Llopart A."/>
            <person name="Long M."/>
            <person name="Low L."/>
            <person name="Lozovsky E."/>
            <person name="Lu J."/>
            <person name="Luo M."/>
            <person name="Machado C.A."/>
            <person name="Makalowski W."/>
            <person name="Marzo M."/>
            <person name="Matsuda M."/>
            <person name="Matzkin L."/>
            <person name="McAllister B."/>
            <person name="McBride C.S."/>
            <person name="McKernan B."/>
            <person name="McKernan K."/>
            <person name="Mendez-Lago M."/>
            <person name="Minx P."/>
            <person name="Mollenhauer M.U."/>
            <person name="Montooth K."/>
            <person name="Mount S.M."/>
            <person name="Mu X."/>
            <person name="Myers E."/>
            <person name="Negre B."/>
            <person name="Newfeld S."/>
            <person name="Nielsen R."/>
            <person name="Noor M.A."/>
            <person name="O'Grady P."/>
            <person name="Pachter L."/>
            <person name="Papaceit M."/>
            <person name="Parisi M.J."/>
            <person name="Parisi M."/>
            <person name="Parts L."/>
            <person name="Pedersen J.S."/>
            <person name="Pesole G."/>
            <person name="Phillippy A.M."/>
            <person name="Ponting C.P."/>
            <person name="Pop M."/>
            <person name="Porcelli D."/>
            <person name="Powell J.R."/>
            <person name="Prohaska S."/>
            <person name="Pruitt K."/>
            <person name="Puig M."/>
            <person name="Quesneville H."/>
            <person name="Ram K.R."/>
            <person name="Rand D."/>
            <person name="Rasmussen M.D."/>
            <person name="Reed L.K."/>
            <person name="Reenan R."/>
            <person name="Reily A."/>
            <person name="Remington K.A."/>
            <person name="Rieger T.T."/>
            <person name="Ritchie M.G."/>
            <person name="Robin C."/>
            <person name="Rogers Y.H."/>
            <person name="Rohde C."/>
            <person name="Rozas J."/>
            <person name="Rubenfield M.J."/>
            <person name="Ruiz A."/>
            <person name="Russo S."/>
            <person name="Salzberg S.L."/>
            <person name="Sanchez-Gracia A."/>
            <person name="Saranga D.J."/>
            <person name="Sato H."/>
            <person name="Schaeffer S.W."/>
            <person name="Schatz M.C."/>
            <person name="Schlenke T."/>
            <person name="Schwartz R."/>
            <person name="Segarra C."/>
            <person name="Singh R.S."/>
            <person name="Sirot L."/>
            <person name="Sirota M."/>
            <person name="Sisneros N.B."/>
            <person name="Smith C.D."/>
            <person name="Smith T.F."/>
            <person name="Spieth J."/>
            <person name="Stage D.E."/>
            <person name="Stark A."/>
            <person name="Stephan W."/>
            <person name="Strausberg R.L."/>
            <person name="Strempel S."/>
            <person name="Sturgill D."/>
            <person name="Sutton G."/>
            <person name="Sutton G.G."/>
            <person name="Tao W."/>
            <person name="Teichmann S."/>
            <person name="Tobari Y.N."/>
            <person name="Tomimura Y."/>
            <person name="Tsolas J.M."/>
            <person name="Valente V.L."/>
            <person name="Venter E."/>
            <person name="Venter J.C."/>
            <person name="Vicario S."/>
            <person name="Vieira F.G."/>
            <person name="Vilella A.J."/>
            <person name="Villasante A."/>
            <person name="Walenz B."/>
            <person name="Wang J."/>
            <person name="Wasserman M."/>
            <person name="Watts T."/>
            <person name="Wilson D."/>
            <person name="Wilson R.K."/>
            <person name="Wing R.A."/>
            <person name="Wolfner M.F."/>
            <person name="Wong A."/>
            <person name="Wong G.K."/>
            <person name="Wu C.I."/>
            <person name="Wu G."/>
            <person name="Yamamoto D."/>
            <person name="Yang H.P."/>
            <person name="Yang S.P."/>
            <person name="Yorke J.A."/>
            <person name="Yoshida K."/>
            <person name="Zdobnov E."/>
            <person name="Zhang P."/>
            <person name="Zhang Y."/>
            <person name="Zimin A.V."/>
            <person name="Baldwin J."/>
            <person name="Abdouelleil A."/>
            <person name="Abdulkadir J."/>
            <person name="Abebe A."/>
            <person name="Abera B."/>
            <person name="Abreu J."/>
            <person name="Acer S.C."/>
            <person name="Aftuck L."/>
            <person name="Alexander A."/>
            <person name="An P."/>
            <person name="Anderson E."/>
            <person name="Anderson S."/>
            <person name="Arachi H."/>
            <person name="Azer M."/>
            <person name="Bachantsang P."/>
            <person name="Barry A."/>
            <person name="Bayul T."/>
            <person name="Berlin A."/>
            <person name="Bessette D."/>
            <person name="Bloom T."/>
            <person name="Blye J."/>
            <person name="Boguslavskiy L."/>
            <person name="Bonnet C."/>
            <person name="Boukhgalter B."/>
            <person name="Bourzgui I."/>
            <person name="Brown A."/>
            <person name="Cahill P."/>
            <person name="Channer S."/>
            <person name="Cheshatsang Y."/>
            <person name="Chuda L."/>
            <person name="Citroen M."/>
            <person name="Collymore A."/>
            <person name="Cooke P."/>
            <person name="Costello M."/>
            <person name="D'Aco K."/>
            <person name="Daza R."/>
            <person name="De Haan G."/>
            <person name="DeGray S."/>
            <person name="DeMaso C."/>
            <person name="Dhargay N."/>
            <person name="Dooley K."/>
            <person name="Dooley E."/>
            <person name="Doricent M."/>
            <person name="Dorje P."/>
            <person name="Dorjee K."/>
            <person name="Dupes A."/>
            <person name="Elong R."/>
            <person name="Falk J."/>
            <person name="Farina A."/>
            <person name="Faro S."/>
            <person name="Ferguson D."/>
            <person name="Fisher S."/>
            <person name="Foley C.D."/>
            <person name="Franke A."/>
            <person name="Friedrich D."/>
            <person name="Gadbois L."/>
            <person name="Gearin G."/>
            <person name="Gearin C.R."/>
            <person name="Giannoukos G."/>
            <person name="Goode T."/>
            <person name="Graham J."/>
            <person name="Grandbois E."/>
            <person name="Grewal S."/>
            <person name="Gyaltsen K."/>
            <person name="Hafez N."/>
            <person name="Hagos B."/>
            <person name="Hall J."/>
            <person name="Henson C."/>
            <person name="Hollinger A."/>
            <person name="Honan T."/>
            <person name="Huard M.D."/>
            <person name="Hughes L."/>
            <person name="Hurhula B."/>
            <person name="Husby M.E."/>
            <person name="Kamat A."/>
            <person name="Kanga B."/>
            <person name="Kashin S."/>
            <person name="Khazanovich D."/>
            <person name="Kisner P."/>
            <person name="Lance K."/>
            <person name="Lara M."/>
            <person name="Lee W."/>
            <person name="Lennon N."/>
            <person name="Letendre F."/>
            <person name="LeVine R."/>
            <person name="Lipovsky A."/>
            <person name="Liu X."/>
            <person name="Liu J."/>
            <person name="Liu S."/>
            <person name="Lokyitsang T."/>
            <person name="Lokyitsang Y."/>
            <person name="Lubonja R."/>
            <person name="Lui A."/>
            <person name="MacDonald P."/>
            <person name="Magnisalis V."/>
            <person name="Maru K."/>
            <person name="Matthews C."/>
            <person name="McCusker W."/>
            <person name="McDonough S."/>
            <person name="Mehta T."/>
            <person name="Meldrim J."/>
            <person name="Meneus L."/>
            <person name="Mihai O."/>
            <person name="Mihalev A."/>
            <person name="Mihova T."/>
            <person name="Mittelman R."/>
            <person name="Mlenga V."/>
            <person name="Montmayeur A."/>
            <person name="Mulrain L."/>
            <person name="Navidi A."/>
            <person name="Naylor J."/>
            <person name="Negash T."/>
            <person name="Nguyen T."/>
            <person name="Nguyen N."/>
            <person name="Nicol R."/>
            <person name="Norbu C."/>
            <person name="Norbu N."/>
            <person name="Novod N."/>
            <person name="O'Neill B."/>
            <person name="Osman S."/>
            <person name="Markiewicz E."/>
            <person name="Oyono O.L."/>
            <person name="Patti C."/>
            <person name="Phunkhang P."/>
            <person name="Pierre F."/>
            <person name="Priest M."/>
            <person name="Raghuraman S."/>
            <person name="Rege F."/>
            <person name="Reyes R."/>
            <person name="Rise C."/>
            <person name="Rogov P."/>
            <person name="Ross K."/>
            <person name="Ryan E."/>
            <person name="Settipalli S."/>
            <person name="Shea T."/>
            <person name="Sherpa N."/>
            <person name="Shi L."/>
            <person name="Shih D."/>
            <person name="Sparrow T."/>
            <person name="Spaulding J."/>
            <person name="Stalker J."/>
            <person name="Stange-Thomann N."/>
            <person name="Stavropoulos S."/>
            <person name="Stone C."/>
            <person name="Strader C."/>
            <person name="Tesfaye S."/>
            <person name="Thomson T."/>
            <person name="Thoulutsang Y."/>
            <person name="Thoulutsang D."/>
            <person name="Topham K."/>
            <person name="Topping I."/>
            <person name="Tsamla T."/>
            <person name="Vassiliev H."/>
            <person name="Vo A."/>
            <person name="Wangchuk T."/>
            <person name="Wangdi T."/>
            <person name="Weiand M."/>
            <person name="Wilkinson J."/>
            <person name="Wilson A."/>
            <person name="Yadav S."/>
            <person name="Young G."/>
            <person name="Yu Q."/>
            <person name="Zembek L."/>
            <person name="Zhong D."/>
            <person name="Zimmer A."/>
            <person name="Zwirko Z."/>
            <person name="Jaffe D.B."/>
            <person name="Alvarez P."/>
            <person name="Brockman W."/>
            <person name="Butler J."/>
            <person name="Chin C."/>
            <person name="Gnerre S."/>
            <person name="Grabherr M."/>
            <person name="Kleber M."/>
            <person name="Mauceli E."/>
            <person name="MacCallum I."/>
        </authorList>
    </citation>
    <scope>NUCLEOTIDE SEQUENCE [LARGE SCALE GENOMIC DNA]</scope>
    <source>
        <strain evidence="2">white501</strain>
    </source>
</reference>
<accession>B4QB58</accession>
<gene>
    <name evidence="1" type="primary">Dsim\GD25929</name>
    <name evidence="1" type="ORF">Dsim_GD25929</name>
</gene>
<dbReference type="Proteomes" id="UP000000304">
    <property type="component" value="Chromosome 2R"/>
</dbReference>
<proteinExistence type="predicted"/>
<organism evidence="1 2">
    <name type="scientific">Drosophila simulans</name>
    <name type="common">Fruit fly</name>
    <dbReference type="NCBI Taxonomy" id="7240"/>
    <lineage>
        <taxon>Eukaryota</taxon>
        <taxon>Metazoa</taxon>
        <taxon>Ecdysozoa</taxon>
        <taxon>Arthropoda</taxon>
        <taxon>Hexapoda</taxon>
        <taxon>Insecta</taxon>
        <taxon>Pterygota</taxon>
        <taxon>Neoptera</taxon>
        <taxon>Endopterygota</taxon>
        <taxon>Diptera</taxon>
        <taxon>Brachycera</taxon>
        <taxon>Muscomorpha</taxon>
        <taxon>Ephydroidea</taxon>
        <taxon>Drosophilidae</taxon>
        <taxon>Drosophila</taxon>
        <taxon>Sophophora</taxon>
    </lineage>
</organism>
<protein>
    <submittedName>
        <fullName evidence="1">GD25929</fullName>
    </submittedName>
</protein>
<dbReference type="AlphaFoldDB" id="B4QB58"/>
<sequence length="154" mass="16835">MHGLADEDAGAAPPPPFFVRLFSGPAGDGASASTTTITTTAAHDCNKCHKVSKSQHSLSSELQAASGKLRLQFSFIPFHLIAFGAKPSIKAGEPGLRSAHKYRDIRGATTRHAEALHRWCGKGLTWITLDLWINKTVDKLWVRQGFFLLILDRN</sequence>